<dbReference type="InterPro" id="IPR023614">
    <property type="entry name" value="Porin_dom_sf"/>
</dbReference>
<keyword evidence="8" id="KW-0626">Porin</keyword>
<evidence type="ECO:0000256" key="9">
    <source>
        <dbReference type="ARBA" id="ARBA00023136"/>
    </source>
</evidence>
<comment type="subcellular location">
    <subcellularLocation>
        <location evidence="1">Cell outer membrane</location>
        <topology evidence="1">Multi-pass membrane protein</topology>
    </subcellularLocation>
</comment>
<keyword evidence="9" id="KW-0472">Membrane</keyword>
<dbReference type="PANTHER" id="PTHR34501">
    <property type="entry name" value="PROTEIN YDDL-RELATED"/>
    <property type="match status" value="1"/>
</dbReference>
<evidence type="ECO:0000256" key="6">
    <source>
        <dbReference type="ARBA" id="ARBA00022729"/>
    </source>
</evidence>
<accession>A0A242M953</accession>
<evidence type="ECO:0000256" key="5">
    <source>
        <dbReference type="ARBA" id="ARBA00022692"/>
    </source>
</evidence>
<comment type="subunit">
    <text evidence="2">Homotrimer.</text>
</comment>
<keyword evidence="3" id="KW-0813">Transport</keyword>
<dbReference type="CDD" id="cd00342">
    <property type="entry name" value="gram_neg_porins"/>
    <property type="match status" value="1"/>
</dbReference>
<dbReference type="GO" id="GO:0046930">
    <property type="term" value="C:pore complex"/>
    <property type="evidence" value="ECO:0007669"/>
    <property type="project" value="UniProtKB-KW"/>
</dbReference>
<dbReference type="SUPFAM" id="SSF56935">
    <property type="entry name" value="Porins"/>
    <property type="match status" value="1"/>
</dbReference>
<evidence type="ECO:0000259" key="12">
    <source>
        <dbReference type="Pfam" id="PF13609"/>
    </source>
</evidence>
<keyword evidence="10" id="KW-0998">Cell outer membrane</keyword>
<dbReference type="EMBL" id="NBTY01000193">
    <property type="protein sequence ID" value="OTP67681.1"/>
    <property type="molecule type" value="Genomic_DNA"/>
</dbReference>
<dbReference type="AlphaFoldDB" id="A0A242M953"/>
<keyword evidence="6 11" id="KW-0732">Signal</keyword>
<dbReference type="InterPro" id="IPR001702">
    <property type="entry name" value="Porin_Gram-ve"/>
</dbReference>
<protein>
    <submittedName>
        <fullName evidence="13">Outer membrane protein (Porin)</fullName>
    </submittedName>
</protein>
<evidence type="ECO:0000313" key="14">
    <source>
        <dbReference type="Proteomes" id="UP000194546"/>
    </source>
</evidence>
<dbReference type="Proteomes" id="UP000194546">
    <property type="component" value="Unassembled WGS sequence"/>
</dbReference>
<evidence type="ECO:0000256" key="11">
    <source>
        <dbReference type="SAM" id="SignalP"/>
    </source>
</evidence>
<evidence type="ECO:0000256" key="4">
    <source>
        <dbReference type="ARBA" id="ARBA00022452"/>
    </source>
</evidence>
<dbReference type="PRINTS" id="PR00182">
    <property type="entry name" value="ECOLNEIPORIN"/>
</dbReference>
<evidence type="ECO:0000256" key="3">
    <source>
        <dbReference type="ARBA" id="ARBA00022448"/>
    </source>
</evidence>
<reference evidence="13 14" key="1">
    <citation type="submission" date="2017-03" db="EMBL/GenBank/DDBJ databases">
        <title>Genome analysis of strain PAMC 26510.</title>
        <authorList>
            <person name="Oh H.-M."/>
            <person name="Yang J.-A."/>
        </authorList>
    </citation>
    <scope>NUCLEOTIDE SEQUENCE [LARGE SCALE GENOMIC DNA]</scope>
    <source>
        <strain evidence="13 14">PAMC 26510</strain>
    </source>
</reference>
<evidence type="ECO:0000313" key="13">
    <source>
        <dbReference type="EMBL" id="OTP67681.1"/>
    </source>
</evidence>
<name>A0A242M953_CABSO</name>
<feature type="signal peptide" evidence="11">
    <location>
        <begin position="1"/>
        <end position="27"/>
    </location>
</feature>
<dbReference type="GO" id="GO:0034220">
    <property type="term" value="P:monoatomic ion transmembrane transport"/>
    <property type="evidence" value="ECO:0007669"/>
    <property type="project" value="InterPro"/>
</dbReference>
<evidence type="ECO:0000256" key="2">
    <source>
        <dbReference type="ARBA" id="ARBA00011233"/>
    </source>
</evidence>
<dbReference type="InterPro" id="IPR002299">
    <property type="entry name" value="Porin_Neis"/>
</dbReference>
<evidence type="ECO:0000256" key="10">
    <source>
        <dbReference type="ARBA" id="ARBA00023237"/>
    </source>
</evidence>
<dbReference type="RefSeq" id="WP_256927971.1">
    <property type="nucleotide sequence ID" value="NZ_NBTY01000193.1"/>
</dbReference>
<keyword evidence="4" id="KW-1134">Transmembrane beta strand</keyword>
<evidence type="ECO:0000256" key="1">
    <source>
        <dbReference type="ARBA" id="ARBA00004571"/>
    </source>
</evidence>
<dbReference type="PANTHER" id="PTHR34501:SF9">
    <property type="entry name" value="MAJOR OUTER MEMBRANE PROTEIN P.IA"/>
    <property type="match status" value="1"/>
</dbReference>
<dbReference type="InterPro" id="IPR050298">
    <property type="entry name" value="Gram-neg_bact_OMP"/>
</dbReference>
<dbReference type="Pfam" id="PF13609">
    <property type="entry name" value="Porin_4"/>
    <property type="match status" value="1"/>
</dbReference>
<evidence type="ECO:0000256" key="8">
    <source>
        <dbReference type="ARBA" id="ARBA00023114"/>
    </source>
</evidence>
<keyword evidence="5" id="KW-0812">Transmembrane</keyword>
<evidence type="ECO:0000256" key="7">
    <source>
        <dbReference type="ARBA" id="ARBA00023065"/>
    </source>
</evidence>
<dbReference type="PRINTS" id="PR00184">
    <property type="entry name" value="NEISSPPORIN"/>
</dbReference>
<comment type="caution">
    <text evidence="13">The sequence shown here is derived from an EMBL/GenBank/DDBJ whole genome shotgun (WGS) entry which is preliminary data.</text>
</comment>
<feature type="chain" id="PRO_5012376586" evidence="11">
    <location>
        <begin position="28"/>
        <end position="376"/>
    </location>
</feature>
<dbReference type="GO" id="GO:0015288">
    <property type="term" value="F:porin activity"/>
    <property type="evidence" value="ECO:0007669"/>
    <property type="project" value="UniProtKB-KW"/>
</dbReference>
<dbReference type="Gene3D" id="2.40.160.10">
    <property type="entry name" value="Porin"/>
    <property type="match status" value="1"/>
</dbReference>
<feature type="domain" description="Porin" evidence="12">
    <location>
        <begin position="14"/>
        <end position="340"/>
    </location>
</feature>
<sequence>MVRTRRISNVVRAAAALIMVGASHAQAQSSVTLYGIISTSLQYASNSGGNRQYALASGTYQLPRWGLLGRDDLGGGLAAVFRLENGFSITNGSLSQGGRMFGRYAYVGLSDARLGTVTLGRQPDEMSTQMSFSESGNTFGSIGTHIGDNDNMYLTVRLNNSARYMSPSWRGLSFAAQYAFSNADNFAQNRAYSGGTTYQNGPLKMAVAMTEMSGPALAANANGAVDSSNYGLSSPFVKSLNEAAVLQQRIIGAGATYALGTVLFNANYTDVFFNYADASSLRLENAELGISKCLTPALLVGAAYVYTWGKYSTDIKPHYQQVNIGLDYALSVKTDLFAAAIFQRAGGSASYAQIYSLSRSSSHSQTALESGIRVRF</sequence>
<proteinExistence type="predicted"/>
<dbReference type="GO" id="GO:0009279">
    <property type="term" value="C:cell outer membrane"/>
    <property type="evidence" value="ECO:0007669"/>
    <property type="project" value="UniProtKB-SubCell"/>
</dbReference>
<organism evidence="13 14">
    <name type="scientific">Caballeronia sordidicola</name>
    <name type="common">Burkholderia sordidicola</name>
    <dbReference type="NCBI Taxonomy" id="196367"/>
    <lineage>
        <taxon>Bacteria</taxon>
        <taxon>Pseudomonadati</taxon>
        <taxon>Pseudomonadota</taxon>
        <taxon>Betaproteobacteria</taxon>
        <taxon>Burkholderiales</taxon>
        <taxon>Burkholderiaceae</taxon>
        <taxon>Caballeronia</taxon>
    </lineage>
</organism>
<gene>
    <name evidence="13" type="ORF">PAMC26510_30450</name>
</gene>
<dbReference type="InterPro" id="IPR033900">
    <property type="entry name" value="Gram_neg_porin_domain"/>
</dbReference>
<keyword evidence="7" id="KW-0406">Ion transport</keyword>